<accession>A0ABW3U2I5</accession>
<keyword evidence="5" id="KW-1185">Reference proteome</keyword>
<keyword evidence="2" id="KW-0812">Transmembrane</keyword>
<sequence>MEERDPKFSRVGRKKKRSNQLLNILIGAVVILILITGYTIISGGNDDKADKDTASDDNIDLVVDEEQDEDDSEKGTEEQEEPDDISEERASSDGASEENDSERNRNEEQSTDEPGTVTITEGDDGIVKETVIETAWEPIGTEQTGEHVSLYDGESVDWNEKKKAISYATNVPESNLIFWKIKNGGGPQKSIGIVSTKDQSEKYRVYLEWVDGEGWKPVQMDILNTLDFDY</sequence>
<protein>
    <submittedName>
        <fullName evidence="4">YrrS family protein</fullName>
    </submittedName>
</protein>
<evidence type="ECO:0000256" key="2">
    <source>
        <dbReference type="SAM" id="Phobius"/>
    </source>
</evidence>
<feature type="region of interest" description="Disordered" evidence="1">
    <location>
        <begin position="42"/>
        <end position="127"/>
    </location>
</feature>
<reference evidence="5" key="1">
    <citation type="journal article" date="2019" name="Int. J. Syst. Evol. Microbiol.">
        <title>The Global Catalogue of Microorganisms (GCM) 10K type strain sequencing project: providing services to taxonomists for standard genome sequencing and annotation.</title>
        <authorList>
            <consortium name="The Broad Institute Genomics Platform"/>
            <consortium name="The Broad Institute Genome Sequencing Center for Infectious Disease"/>
            <person name="Wu L."/>
            <person name="Ma J."/>
        </authorList>
    </citation>
    <scope>NUCLEOTIDE SEQUENCE [LARGE SCALE GENOMIC DNA]</scope>
    <source>
        <strain evidence="5">CCUG 53915</strain>
    </source>
</reference>
<organism evidence="4 5">
    <name type="scientific">Sporosarcina contaminans</name>
    <dbReference type="NCBI Taxonomy" id="633403"/>
    <lineage>
        <taxon>Bacteria</taxon>
        <taxon>Bacillati</taxon>
        <taxon>Bacillota</taxon>
        <taxon>Bacilli</taxon>
        <taxon>Bacillales</taxon>
        <taxon>Caryophanaceae</taxon>
        <taxon>Sporosarcina</taxon>
    </lineage>
</organism>
<dbReference type="EMBL" id="JBHTLT010000133">
    <property type="protein sequence ID" value="MFD1207028.1"/>
    <property type="molecule type" value="Genomic_DNA"/>
</dbReference>
<feature type="compositionally biased region" description="Basic and acidic residues" evidence="1">
    <location>
        <begin position="45"/>
        <end position="54"/>
    </location>
</feature>
<comment type="caution">
    <text evidence="4">The sequence shown here is derived from an EMBL/GenBank/DDBJ whole genome shotgun (WGS) entry which is preliminary data.</text>
</comment>
<keyword evidence="2" id="KW-0472">Membrane</keyword>
<evidence type="ECO:0000313" key="5">
    <source>
        <dbReference type="Proteomes" id="UP001597231"/>
    </source>
</evidence>
<feature type="transmembrane region" description="Helical" evidence="2">
    <location>
        <begin position="21"/>
        <end position="41"/>
    </location>
</feature>
<dbReference type="Proteomes" id="UP001597231">
    <property type="component" value="Unassembled WGS sequence"/>
</dbReference>
<dbReference type="RefSeq" id="WP_381482693.1">
    <property type="nucleotide sequence ID" value="NZ_JBHTLT010000133.1"/>
</dbReference>
<name>A0ABW3U2I5_9BACL</name>
<keyword evidence="2" id="KW-1133">Transmembrane helix</keyword>
<evidence type="ECO:0000259" key="3">
    <source>
        <dbReference type="Pfam" id="PF07423"/>
    </source>
</evidence>
<evidence type="ECO:0000256" key="1">
    <source>
        <dbReference type="SAM" id="MobiDB-lite"/>
    </source>
</evidence>
<evidence type="ECO:0000313" key="4">
    <source>
        <dbReference type="EMBL" id="MFD1207028.1"/>
    </source>
</evidence>
<dbReference type="Pfam" id="PF07423">
    <property type="entry name" value="DUF1510"/>
    <property type="match status" value="1"/>
</dbReference>
<gene>
    <name evidence="4" type="ORF">ACFQ38_18170</name>
</gene>
<dbReference type="InterPro" id="IPR009988">
    <property type="entry name" value="DUF1510"/>
</dbReference>
<feature type="domain" description="DUF1510" evidence="3">
    <location>
        <begin position="132"/>
        <end position="221"/>
    </location>
</feature>
<feature type="compositionally biased region" description="Acidic residues" evidence="1">
    <location>
        <begin position="55"/>
        <end position="86"/>
    </location>
</feature>
<proteinExistence type="predicted"/>